<proteinExistence type="predicted"/>
<dbReference type="EMBL" id="WSZM01000334">
    <property type="protein sequence ID" value="KAF4034963.1"/>
    <property type="molecule type" value="Genomic_DNA"/>
</dbReference>
<evidence type="ECO:0000256" key="1">
    <source>
        <dbReference type="SAM" id="Coils"/>
    </source>
</evidence>
<gene>
    <name evidence="3" type="ORF">GN244_ATG13078</name>
    <name evidence="4" type="ORF">GN958_ATG20208</name>
</gene>
<dbReference type="PANTHER" id="PTHR31827">
    <property type="entry name" value="EMB|CAB89363.1"/>
    <property type="match status" value="1"/>
</dbReference>
<protein>
    <submittedName>
        <fullName evidence="3">Uncharacterized protein</fullName>
    </submittedName>
</protein>
<dbReference type="PANTHER" id="PTHR31827:SF1">
    <property type="entry name" value="EMB|CAB89363.1"/>
    <property type="match status" value="1"/>
</dbReference>
<evidence type="ECO:0000256" key="2">
    <source>
        <dbReference type="SAM" id="MobiDB-lite"/>
    </source>
</evidence>
<dbReference type="Proteomes" id="UP000602510">
    <property type="component" value="Unassembled WGS sequence"/>
</dbReference>
<sequence>MLDVTTVSSELTSASTLSDLAFFLDQFGSTHAIRLKFHEQQSEIRRLERQVKRVMNNENETAREETVCSVDSYQVGNDMEQATTDLAFFLKTFGSARAVRENLELQRHRIVGLQRTLQWFTDRQQGTQDNDKVALHRANTGTTLVAGMGNSHGNYQMCKVFGCKRKALVWYLCSEHRVNSKCATDGCDKLAATLGSSHCCRHTREQGLNDDRENQVIERCDKDEDDERGGDDSNGGNTSDTVSESSGDDDFLMSALQPEEDKSGDVAMVPLENQEDESIQFTTANSSREVSDYAELVARALRCANEAAAMFESAGEHSEQIEVRPRSFDNSTNVFLKSNTAPLKTLPNCRQAKALCRYPECGSSVRLHGLCHRHGGYRICKIDNCSRTAVAQNLCRYHGVKCKIGNCEKLAAAGREGFCFSHARELSIKPKKCQVNECQNHQQGQGYCHDHQTGDIHEDCKATKHERETFPPAVRSTATPPRKCRYKREGHKTCAVKRCRKWVMQHGYCRSHQEETKTNC</sequence>
<comment type="caution">
    <text evidence="3">The sequence shown here is derived from an EMBL/GenBank/DDBJ whole genome shotgun (WGS) entry which is preliminary data.</text>
</comment>
<name>A0A833SPL1_PHYIN</name>
<keyword evidence="5" id="KW-1185">Reference proteome</keyword>
<dbReference type="EMBL" id="JAACNO010002815">
    <property type="protein sequence ID" value="KAF4130626.1"/>
    <property type="molecule type" value="Genomic_DNA"/>
</dbReference>
<reference evidence="3" key="1">
    <citation type="submission" date="2020-04" db="EMBL/GenBank/DDBJ databases">
        <title>Hybrid Assembly of Korean Phytophthora infestans isolates.</title>
        <authorList>
            <person name="Prokchorchik M."/>
            <person name="Lee Y."/>
            <person name="Seo J."/>
            <person name="Cho J.-H."/>
            <person name="Park Y.-E."/>
            <person name="Jang D.-C."/>
            <person name="Im J.-S."/>
            <person name="Choi J.-G."/>
            <person name="Park H.-J."/>
            <person name="Lee G.-B."/>
            <person name="Lee Y.-G."/>
            <person name="Hong S.-Y."/>
            <person name="Cho K."/>
            <person name="Sohn K.H."/>
        </authorList>
    </citation>
    <scope>NUCLEOTIDE SEQUENCE</scope>
    <source>
        <strain evidence="3">KR_1_A1</strain>
        <strain evidence="4">KR_2_A2</strain>
    </source>
</reference>
<evidence type="ECO:0000313" key="3">
    <source>
        <dbReference type="EMBL" id="KAF4034963.1"/>
    </source>
</evidence>
<evidence type="ECO:0000313" key="4">
    <source>
        <dbReference type="EMBL" id="KAF4130626.1"/>
    </source>
</evidence>
<keyword evidence="1" id="KW-0175">Coiled coil</keyword>
<dbReference type="Proteomes" id="UP000704712">
    <property type="component" value="Unassembled WGS sequence"/>
</dbReference>
<feature type="coiled-coil region" evidence="1">
    <location>
        <begin position="37"/>
        <end position="64"/>
    </location>
</feature>
<accession>A0A833SPL1</accession>
<organism evidence="3 5">
    <name type="scientific">Phytophthora infestans</name>
    <name type="common">Potato late blight agent</name>
    <name type="synonym">Botrytis infestans</name>
    <dbReference type="NCBI Taxonomy" id="4787"/>
    <lineage>
        <taxon>Eukaryota</taxon>
        <taxon>Sar</taxon>
        <taxon>Stramenopiles</taxon>
        <taxon>Oomycota</taxon>
        <taxon>Peronosporomycetes</taxon>
        <taxon>Peronosporales</taxon>
        <taxon>Peronosporaceae</taxon>
        <taxon>Phytophthora</taxon>
    </lineage>
</organism>
<evidence type="ECO:0000313" key="5">
    <source>
        <dbReference type="Proteomes" id="UP000602510"/>
    </source>
</evidence>
<dbReference type="AlphaFoldDB" id="A0A833SPL1"/>
<feature type="region of interest" description="Disordered" evidence="2">
    <location>
        <begin position="220"/>
        <end position="250"/>
    </location>
</feature>